<reference evidence="1" key="1">
    <citation type="journal article" date="2021" name="Open Biol.">
        <title>Shared evolutionary footprints suggest mitochondrial oxidative damage underlies multiple complex I losses in fungi.</title>
        <authorList>
            <person name="Schikora-Tamarit M.A."/>
            <person name="Marcet-Houben M."/>
            <person name="Nosek J."/>
            <person name="Gabaldon T."/>
        </authorList>
    </citation>
    <scope>NUCLEOTIDE SEQUENCE</scope>
    <source>
        <strain evidence="1">CBS2887</strain>
    </source>
</reference>
<name>A0A9P8TCW6_WICPI</name>
<gene>
    <name evidence="1" type="ORF">WICPIJ_009562</name>
</gene>
<evidence type="ECO:0000313" key="2">
    <source>
        <dbReference type="Proteomes" id="UP000774326"/>
    </source>
</evidence>
<sequence>YFVNSINFEISLHIHKFKGHLSKNVPISHAKGSRIFQSIKEFNPLVDLEVSSSNFNHIIKMSYESRRIYEYTKTILNELYSIDSELSPNG</sequence>
<feature type="non-terminal residue" evidence="1">
    <location>
        <position position="1"/>
    </location>
</feature>
<dbReference type="Proteomes" id="UP000774326">
    <property type="component" value="Unassembled WGS sequence"/>
</dbReference>
<accession>A0A9P8TCW6</accession>
<organism evidence="1 2">
    <name type="scientific">Wickerhamomyces pijperi</name>
    <name type="common">Yeast</name>
    <name type="synonym">Pichia pijperi</name>
    <dbReference type="NCBI Taxonomy" id="599730"/>
    <lineage>
        <taxon>Eukaryota</taxon>
        <taxon>Fungi</taxon>
        <taxon>Dikarya</taxon>
        <taxon>Ascomycota</taxon>
        <taxon>Saccharomycotina</taxon>
        <taxon>Saccharomycetes</taxon>
        <taxon>Phaffomycetales</taxon>
        <taxon>Wickerhamomycetaceae</taxon>
        <taxon>Wickerhamomyces</taxon>
    </lineage>
</organism>
<protein>
    <submittedName>
        <fullName evidence="1">Uncharacterized protein</fullName>
    </submittedName>
</protein>
<evidence type="ECO:0000313" key="1">
    <source>
        <dbReference type="EMBL" id="KAH3674506.1"/>
    </source>
</evidence>
<dbReference type="EMBL" id="JAEUBG010005504">
    <property type="protein sequence ID" value="KAH3674506.1"/>
    <property type="molecule type" value="Genomic_DNA"/>
</dbReference>
<keyword evidence="2" id="KW-1185">Reference proteome</keyword>
<dbReference type="AlphaFoldDB" id="A0A9P8TCW6"/>
<reference evidence="1" key="2">
    <citation type="submission" date="2021-01" db="EMBL/GenBank/DDBJ databases">
        <authorList>
            <person name="Schikora-Tamarit M.A."/>
        </authorList>
    </citation>
    <scope>NUCLEOTIDE SEQUENCE</scope>
    <source>
        <strain evidence="1">CBS2887</strain>
    </source>
</reference>
<comment type="caution">
    <text evidence="1">The sequence shown here is derived from an EMBL/GenBank/DDBJ whole genome shotgun (WGS) entry which is preliminary data.</text>
</comment>
<proteinExistence type="predicted"/>